<proteinExistence type="inferred from homology"/>
<evidence type="ECO:0000256" key="4">
    <source>
        <dbReference type="ARBA" id="ARBA00011857"/>
    </source>
</evidence>
<reference evidence="10 11" key="1">
    <citation type="submission" date="2014-03" db="EMBL/GenBank/DDBJ databases">
        <title>Sequencing and Comparison of Genomes and Transcriptome Profiles of Human Ehrlichiosis Agents.</title>
        <authorList>
            <person name="Lin M."/>
            <person name="Daugherty S.C."/>
            <person name="Nagaraj S."/>
            <person name="Cheng Z."/>
            <person name="Xiong Q."/>
            <person name="Lin F.-Y."/>
            <person name="Sengamalay N."/>
            <person name="Ott S."/>
            <person name="Godinez A."/>
            <person name="Tallon L.J."/>
            <person name="Sadzewicz L."/>
            <person name="Fraser C.M."/>
            <person name="Dunning Hotopp J.C."/>
            <person name="Rikihisa Y."/>
        </authorList>
    </citation>
    <scope>NUCLEOTIDE SEQUENCE [LARGE SCALE GENOMIC DNA]</scope>
    <source>
        <strain evidence="10 11">Oregon</strain>
    </source>
</reference>
<keyword evidence="11" id="KW-1185">Reference proteome</keyword>
<dbReference type="AlphaFoldDB" id="X5H4N3"/>
<dbReference type="UniPathway" id="UPA00848">
    <property type="reaction ID" value="UER00151"/>
</dbReference>
<dbReference type="InterPro" id="IPR001474">
    <property type="entry name" value="GTP_CycHdrlase_I"/>
</dbReference>
<keyword evidence="8" id="KW-0547">Nucleotide-binding</keyword>
<dbReference type="GO" id="GO:0046654">
    <property type="term" value="P:tetrahydrofolate biosynthetic process"/>
    <property type="evidence" value="ECO:0007669"/>
    <property type="project" value="InterPro"/>
</dbReference>
<dbReference type="InterPro" id="IPR020602">
    <property type="entry name" value="GTP_CycHdrlase_I_dom"/>
</dbReference>
<feature type="domain" description="GTP cyclohydrolase I" evidence="9">
    <location>
        <begin position="6"/>
        <end position="155"/>
    </location>
</feature>
<dbReference type="EMBL" id="CP007481">
    <property type="protein sequence ID" value="AHX11506.1"/>
    <property type="molecule type" value="Genomic_DNA"/>
</dbReference>
<evidence type="ECO:0000256" key="7">
    <source>
        <dbReference type="ARBA" id="ARBA00022801"/>
    </source>
</evidence>
<keyword evidence="8" id="KW-0342">GTP-binding</keyword>
<keyword evidence="6" id="KW-0554">One-carbon metabolism</keyword>
<dbReference type="Gene3D" id="3.30.1130.10">
    <property type="match status" value="1"/>
</dbReference>
<dbReference type="GO" id="GO:0005737">
    <property type="term" value="C:cytoplasm"/>
    <property type="evidence" value="ECO:0007669"/>
    <property type="project" value="TreeGrafter"/>
</dbReference>
<name>X5H4N3_9RICK</name>
<dbReference type="Gene3D" id="1.10.286.10">
    <property type="match status" value="1"/>
</dbReference>
<dbReference type="GO" id="GO:0006730">
    <property type="term" value="P:one-carbon metabolic process"/>
    <property type="evidence" value="ECO:0007669"/>
    <property type="project" value="UniProtKB-KW"/>
</dbReference>
<dbReference type="InterPro" id="IPR043134">
    <property type="entry name" value="GTP-CH-I_N"/>
</dbReference>
<comment type="catalytic activity">
    <reaction evidence="1">
        <text>GTP + H2O = 7,8-dihydroneopterin 3'-triphosphate + formate + H(+)</text>
        <dbReference type="Rhea" id="RHEA:17473"/>
        <dbReference type="ChEBI" id="CHEBI:15377"/>
        <dbReference type="ChEBI" id="CHEBI:15378"/>
        <dbReference type="ChEBI" id="CHEBI:15740"/>
        <dbReference type="ChEBI" id="CHEBI:37565"/>
        <dbReference type="ChEBI" id="CHEBI:58462"/>
        <dbReference type="EC" id="3.5.4.16"/>
    </reaction>
</comment>
<dbReference type="GO" id="GO:0006729">
    <property type="term" value="P:tetrahydrobiopterin biosynthetic process"/>
    <property type="evidence" value="ECO:0007669"/>
    <property type="project" value="TreeGrafter"/>
</dbReference>
<dbReference type="KEGG" id="nhm:NHE_0568"/>
<evidence type="ECO:0000259" key="9">
    <source>
        <dbReference type="Pfam" id="PF01227"/>
    </source>
</evidence>
<dbReference type="PANTHER" id="PTHR11109:SF7">
    <property type="entry name" value="GTP CYCLOHYDROLASE 1"/>
    <property type="match status" value="1"/>
</dbReference>
<dbReference type="InterPro" id="IPR043133">
    <property type="entry name" value="GTP-CH-I_C/QueF"/>
</dbReference>
<sequence length="180" mass="20240">MRKLSEDDIRGFIAAIGDDPDRRELKDTPRLLLEILTKCFAGYAHNSLDSLITPMESCCTESLVVLKDIPFFSFCEHHILPISGNISVGYVPDAFITSIGSIKRLVHACTRRLQMQERICTQIATALDRVLSPKGVIVYATARHMCMMHNDGIFDASAKTGVFLDNQRTEIQEFFCVIKK</sequence>
<evidence type="ECO:0000256" key="3">
    <source>
        <dbReference type="ARBA" id="ARBA00008085"/>
    </source>
</evidence>
<comment type="pathway">
    <text evidence="2">Cofactor biosynthesis; 7,8-dihydroneopterin triphosphate biosynthesis; 7,8-dihydroneopterin triphosphate from GTP: step 1/1.</text>
</comment>
<evidence type="ECO:0000256" key="8">
    <source>
        <dbReference type="ARBA" id="ARBA00023134"/>
    </source>
</evidence>
<evidence type="ECO:0000313" key="11">
    <source>
        <dbReference type="Proteomes" id="UP000023755"/>
    </source>
</evidence>
<dbReference type="HOGENOM" id="CLU_049768_3_1_5"/>
<dbReference type="PANTHER" id="PTHR11109">
    <property type="entry name" value="GTP CYCLOHYDROLASE I"/>
    <property type="match status" value="1"/>
</dbReference>
<dbReference type="GO" id="GO:0005525">
    <property type="term" value="F:GTP binding"/>
    <property type="evidence" value="ECO:0007669"/>
    <property type="project" value="UniProtKB-KW"/>
</dbReference>
<dbReference type="STRING" id="1286528.NHE_0568"/>
<dbReference type="GO" id="GO:0003934">
    <property type="term" value="F:GTP cyclohydrolase I activity"/>
    <property type="evidence" value="ECO:0007669"/>
    <property type="project" value="UniProtKB-EC"/>
</dbReference>
<dbReference type="SUPFAM" id="SSF55620">
    <property type="entry name" value="Tetrahydrobiopterin biosynthesis enzymes-like"/>
    <property type="match status" value="1"/>
</dbReference>
<dbReference type="PROSITE" id="PS00859">
    <property type="entry name" value="GTP_CYCLOHYDROL_1_1"/>
    <property type="match status" value="1"/>
</dbReference>
<dbReference type="InterPro" id="IPR018234">
    <property type="entry name" value="GTP_CycHdrlase_I_CS"/>
</dbReference>
<dbReference type="RefSeq" id="WP_038560576.1">
    <property type="nucleotide sequence ID" value="NZ_CP007481.1"/>
</dbReference>
<gene>
    <name evidence="10" type="ORF">NHE_0568</name>
</gene>
<dbReference type="GO" id="GO:0008270">
    <property type="term" value="F:zinc ion binding"/>
    <property type="evidence" value="ECO:0007669"/>
    <property type="project" value="TreeGrafter"/>
</dbReference>
<keyword evidence="7 10" id="KW-0378">Hydrolase</keyword>
<protein>
    <recommendedName>
        <fullName evidence="5">GTP cyclohydrolase I</fullName>
        <ecNumber evidence="5">3.5.4.16</ecNumber>
    </recommendedName>
</protein>
<organism evidence="10 11">
    <name type="scientific">Neorickettsia helminthoeca str. Oregon</name>
    <dbReference type="NCBI Taxonomy" id="1286528"/>
    <lineage>
        <taxon>Bacteria</taxon>
        <taxon>Pseudomonadati</taxon>
        <taxon>Pseudomonadota</taxon>
        <taxon>Alphaproteobacteria</taxon>
        <taxon>Rickettsiales</taxon>
        <taxon>Anaplasmataceae</taxon>
        <taxon>Neorickettsia</taxon>
    </lineage>
</organism>
<evidence type="ECO:0000256" key="6">
    <source>
        <dbReference type="ARBA" id="ARBA00022563"/>
    </source>
</evidence>
<evidence type="ECO:0000256" key="1">
    <source>
        <dbReference type="ARBA" id="ARBA00001052"/>
    </source>
</evidence>
<comment type="subunit">
    <text evidence="4">Toroid-shaped homodecamer, composed of two pentamers of five dimers.</text>
</comment>
<accession>X5H4N3</accession>
<comment type="similarity">
    <text evidence="3">Belongs to the GTP cyclohydrolase I family.</text>
</comment>
<dbReference type="Proteomes" id="UP000023755">
    <property type="component" value="Chromosome"/>
</dbReference>
<dbReference type="EC" id="3.5.4.16" evidence="5"/>
<dbReference type="Pfam" id="PF01227">
    <property type="entry name" value="GTP_cyclohydroI"/>
    <property type="match status" value="1"/>
</dbReference>
<evidence type="ECO:0000256" key="2">
    <source>
        <dbReference type="ARBA" id="ARBA00005080"/>
    </source>
</evidence>
<evidence type="ECO:0000313" key="10">
    <source>
        <dbReference type="EMBL" id="AHX11506.1"/>
    </source>
</evidence>
<evidence type="ECO:0000256" key="5">
    <source>
        <dbReference type="ARBA" id="ARBA00012715"/>
    </source>
</evidence>